<accession>A0A0F9V1W4</accession>
<organism evidence="2">
    <name type="scientific">marine sediment metagenome</name>
    <dbReference type="NCBI Taxonomy" id="412755"/>
    <lineage>
        <taxon>unclassified sequences</taxon>
        <taxon>metagenomes</taxon>
        <taxon>ecological metagenomes</taxon>
    </lineage>
</organism>
<dbReference type="Pfam" id="PF24192">
    <property type="entry name" value="DUF7417"/>
    <property type="match status" value="1"/>
</dbReference>
<proteinExistence type="predicted"/>
<evidence type="ECO:0000259" key="1">
    <source>
        <dbReference type="Pfam" id="PF24192"/>
    </source>
</evidence>
<feature type="domain" description="DUF7417" evidence="1">
    <location>
        <begin position="6"/>
        <end position="62"/>
    </location>
</feature>
<dbReference type="EMBL" id="LAZR01000473">
    <property type="protein sequence ID" value="KKN67491.1"/>
    <property type="molecule type" value="Genomic_DNA"/>
</dbReference>
<gene>
    <name evidence="2" type="ORF">LCGC14_0460880</name>
</gene>
<dbReference type="AlphaFoldDB" id="A0A0F9V1W4"/>
<evidence type="ECO:0000313" key="2">
    <source>
        <dbReference type="EMBL" id="KKN67491.1"/>
    </source>
</evidence>
<protein>
    <recommendedName>
        <fullName evidence="1">DUF7417 domain-containing protein</fullName>
    </recommendedName>
</protein>
<comment type="caution">
    <text evidence="2">The sequence shown here is derived from an EMBL/GenBank/DDBJ whole genome shotgun (WGS) entry which is preliminary data.</text>
</comment>
<sequence>MNQKEIGDLIDSVIDYEMGEMPADKVTPFFQQLIDSGLAWSLQGFYGRHARSLIDSGLCHMDQGRRPNLSGS</sequence>
<reference evidence="2" key="1">
    <citation type="journal article" date="2015" name="Nature">
        <title>Complex archaea that bridge the gap between prokaryotes and eukaryotes.</title>
        <authorList>
            <person name="Spang A."/>
            <person name="Saw J.H."/>
            <person name="Jorgensen S.L."/>
            <person name="Zaremba-Niedzwiedzka K."/>
            <person name="Martijn J."/>
            <person name="Lind A.E."/>
            <person name="van Eijk R."/>
            <person name="Schleper C."/>
            <person name="Guy L."/>
            <person name="Ettema T.J."/>
        </authorList>
    </citation>
    <scope>NUCLEOTIDE SEQUENCE</scope>
</reference>
<dbReference type="InterPro" id="IPR055840">
    <property type="entry name" value="DUF7417"/>
</dbReference>
<name>A0A0F9V1W4_9ZZZZ</name>